<feature type="transmembrane region" description="Helical" evidence="1">
    <location>
        <begin position="54"/>
        <end position="74"/>
    </location>
</feature>
<dbReference type="EMBL" id="AP014940">
    <property type="protein sequence ID" value="BAV97916.1"/>
    <property type="molecule type" value="Genomic_DNA"/>
</dbReference>
<evidence type="ECO:0000256" key="1">
    <source>
        <dbReference type="SAM" id="Phobius"/>
    </source>
</evidence>
<keyword evidence="1" id="KW-0812">Transmembrane</keyword>
<keyword evidence="1" id="KW-0472">Membrane</keyword>
<dbReference type="KEGG" id="lem:LEN_2429"/>
<evidence type="ECO:0008006" key="4">
    <source>
        <dbReference type="Google" id="ProtNLM"/>
    </source>
</evidence>
<keyword evidence="1" id="KW-1133">Transmembrane helix</keyword>
<dbReference type="AlphaFoldDB" id="A0AAU9AW27"/>
<evidence type="ECO:0000313" key="3">
    <source>
        <dbReference type="Proteomes" id="UP000218824"/>
    </source>
</evidence>
<dbReference type="Proteomes" id="UP000218824">
    <property type="component" value="Chromosome"/>
</dbReference>
<name>A0AAU9AW27_LYSEN</name>
<evidence type="ECO:0000313" key="2">
    <source>
        <dbReference type="EMBL" id="BAV97916.1"/>
    </source>
</evidence>
<reference evidence="2 3" key="1">
    <citation type="journal article" date="2017" name="DNA Res.">
        <title>Complete genome sequence and expression profile of the commercial lytic enzyme producer Lysobacter enzymogenes M497-1.</title>
        <authorList>
            <person name="Takami H."/>
            <person name="Toyoda A."/>
            <person name="Uchiyama I."/>
            <person name="Itoh T."/>
            <person name="Takaki Y."/>
            <person name="Arai W."/>
            <person name="Nishi S."/>
            <person name="Kawai M."/>
            <person name="Shinya K."/>
            <person name="Ikeda H."/>
        </authorList>
    </citation>
    <scope>NUCLEOTIDE SEQUENCE [LARGE SCALE GENOMIC DNA]</scope>
    <source>
        <strain evidence="2 3">M497-1</strain>
    </source>
</reference>
<accession>A0AAU9AW27</accession>
<proteinExistence type="predicted"/>
<protein>
    <recommendedName>
        <fullName evidence="4">DUF1772 domain-containing protein</fullName>
    </recommendedName>
</protein>
<sequence length="153" mass="16833">MIIDPAILSLSLTTLAAGALLGGGAYETRVVDPIWPRRIDIVQPRHGGMSRARFWIPAHIVFEVLLILSLVLTWESAQVRTWLLVSLASHAAMRIWSAFDFIPKALGFERGEAAAVSEESIKDWVRRSKWRLPLDWATCGALLVALSQAGSAS</sequence>
<organism evidence="2 3">
    <name type="scientific">Lysobacter enzymogenes</name>
    <dbReference type="NCBI Taxonomy" id="69"/>
    <lineage>
        <taxon>Bacteria</taxon>
        <taxon>Pseudomonadati</taxon>
        <taxon>Pseudomonadota</taxon>
        <taxon>Gammaproteobacteria</taxon>
        <taxon>Lysobacterales</taxon>
        <taxon>Lysobacteraceae</taxon>
        <taxon>Lysobacter</taxon>
    </lineage>
</organism>
<gene>
    <name evidence="2" type="ORF">LEN_2429</name>
</gene>